<keyword evidence="1" id="KW-0812">Transmembrane</keyword>
<reference evidence="3 4" key="2">
    <citation type="submission" date="2021-01" db="EMBL/GenBank/DDBJ databases">
        <title>Genomic Encyclopedia of Type Strains, Phase IV (KMG-IV): sequencing the most valuable type-strain genomes for metagenomic binning, comparative biology and taxonomic classification.</title>
        <authorList>
            <person name="Goeker M."/>
        </authorList>
    </citation>
    <scope>NUCLEOTIDE SEQUENCE [LARGE SCALE GENOMIC DNA]</scope>
    <source>
        <strain evidence="3 4">DSM 6130</strain>
    </source>
</reference>
<evidence type="ECO:0000256" key="1">
    <source>
        <dbReference type="SAM" id="Phobius"/>
    </source>
</evidence>
<sequence>MTVTHSTSALRSTSSAPRDPRLVLLVGALLPGFGHVLIGRTARGLGFALFTILLGWLTARVASPDASLIGRHAGGFFVWALSLPDVYRAARLDFERARRSVSDAGAGRDASA</sequence>
<feature type="transmembrane region" description="Helical" evidence="1">
    <location>
        <begin position="69"/>
        <end position="90"/>
    </location>
</feature>
<organism evidence="2 5">
    <name type="scientific">Methylopila capsulata</name>
    <dbReference type="NCBI Taxonomy" id="61654"/>
    <lineage>
        <taxon>Bacteria</taxon>
        <taxon>Pseudomonadati</taxon>
        <taxon>Pseudomonadota</taxon>
        <taxon>Alphaproteobacteria</taxon>
        <taxon>Hyphomicrobiales</taxon>
        <taxon>Methylopilaceae</taxon>
        <taxon>Methylopila</taxon>
    </lineage>
</organism>
<comment type="caution">
    <text evidence="2">The sequence shown here is derived from an EMBL/GenBank/DDBJ whole genome shotgun (WGS) entry which is preliminary data.</text>
</comment>
<keyword evidence="1" id="KW-1133">Transmembrane helix</keyword>
<evidence type="ECO:0000313" key="3">
    <source>
        <dbReference type="EMBL" id="MBM7850912.1"/>
    </source>
</evidence>
<keyword evidence="1" id="KW-0472">Membrane</keyword>
<accession>A0A9W6ITG9</accession>
<dbReference type="Proteomes" id="UP000758856">
    <property type="component" value="Unassembled WGS sequence"/>
</dbReference>
<protein>
    <submittedName>
        <fullName evidence="2">Uncharacterized protein</fullName>
    </submittedName>
</protein>
<keyword evidence="4" id="KW-1185">Reference proteome</keyword>
<evidence type="ECO:0000313" key="2">
    <source>
        <dbReference type="EMBL" id="GLK56208.1"/>
    </source>
</evidence>
<dbReference type="Proteomes" id="UP001143400">
    <property type="component" value="Unassembled WGS sequence"/>
</dbReference>
<feature type="transmembrane region" description="Helical" evidence="1">
    <location>
        <begin position="45"/>
        <end position="63"/>
    </location>
</feature>
<reference evidence="2" key="3">
    <citation type="submission" date="2023-01" db="EMBL/GenBank/DDBJ databases">
        <authorList>
            <person name="Sun Q."/>
            <person name="Evtushenko L."/>
        </authorList>
    </citation>
    <scope>NUCLEOTIDE SEQUENCE</scope>
    <source>
        <strain evidence="2">VKM B-1606</strain>
    </source>
</reference>
<proteinExistence type="predicted"/>
<dbReference type="EMBL" id="JAFBCY010000001">
    <property type="protein sequence ID" value="MBM7850912.1"/>
    <property type="molecule type" value="Genomic_DNA"/>
</dbReference>
<name>A0A9W6ITG9_9HYPH</name>
<evidence type="ECO:0000313" key="5">
    <source>
        <dbReference type="Proteomes" id="UP001143400"/>
    </source>
</evidence>
<dbReference type="AlphaFoldDB" id="A0A9W6ITG9"/>
<gene>
    <name evidence="2" type="ORF">GCM10008170_22270</name>
    <name evidence="3" type="ORF">JOD31_001124</name>
</gene>
<reference evidence="2" key="1">
    <citation type="journal article" date="2014" name="Int. J. Syst. Evol. Microbiol.">
        <title>Complete genome sequence of Corynebacterium casei LMG S-19264T (=DSM 44701T), isolated from a smear-ripened cheese.</title>
        <authorList>
            <consortium name="US DOE Joint Genome Institute (JGI-PGF)"/>
            <person name="Walter F."/>
            <person name="Albersmeier A."/>
            <person name="Kalinowski J."/>
            <person name="Ruckert C."/>
        </authorList>
    </citation>
    <scope>NUCLEOTIDE SEQUENCE</scope>
    <source>
        <strain evidence="2">VKM B-1606</strain>
    </source>
</reference>
<feature type="transmembrane region" description="Helical" evidence="1">
    <location>
        <begin position="20"/>
        <end position="38"/>
    </location>
</feature>
<dbReference type="RefSeq" id="WP_204949277.1">
    <property type="nucleotide sequence ID" value="NZ_BSFF01000002.1"/>
</dbReference>
<dbReference type="EMBL" id="BSFF01000002">
    <property type="protein sequence ID" value="GLK56208.1"/>
    <property type="molecule type" value="Genomic_DNA"/>
</dbReference>
<evidence type="ECO:0000313" key="4">
    <source>
        <dbReference type="Proteomes" id="UP000758856"/>
    </source>
</evidence>